<dbReference type="EC" id="3.1.4.-" evidence="2"/>
<name>A0ABT7LB44_9BACI</name>
<evidence type="ECO:0000313" key="5">
    <source>
        <dbReference type="Proteomes" id="UP001235343"/>
    </source>
</evidence>
<dbReference type="Proteomes" id="UP001235343">
    <property type="component" value="Unassembled WGS sequence"/>
</dbReference>
<feature type="domain" description="Calcineurin-like phosphoesterase" evidence="3">
    <location>
        <begin position="1"/>
        <end position="153"/>
    </location>
</feature>
<proteinExistence type="inferred from homology"/>
<organism evidence="4 5">
    <name type="scientific">Aquibacillus rhizosphaerae</name>
    <dbReference type="NCBI Taxonomy" id="3051431"/>
    <lineage>
        <taxon>Bacteria</taxon>
        <taxon>Bacillati</taxon>
        <taxon>Bacillota</taxon>
        <taxon>Bacilli</taxon>
        <taxon>Bacillales</taxon>
        <taxon>Bacillaceae</taxon>
        <taxon>Aquibacillus</taxon>
    </lineage>
</organism>
<gene>
    <name evidence="4" type="ORF">QQS35_21840</name>
</gene>
<comment type="caution">
    <text evidence="4">The sequence shown here is derived from an EMBL/GenBank/DDBJ whole genome shotgun (WGS) entry which is preliminary data.</text>
</comment>
<dbReference type="InterPro" id="IPR000979">
    <property type="entry name" value="Phosphodiesterase_MJ0936/Vps29"/>
</dbReference>
<dbReference type="Gene3D" id="3.60.21.10">
    <property type="match status" value="1"/>
</dbReference>
<dbReference type="InterPro" id="IPR029052">
    <property type="entry name" value="Metallo-depent_PP-like"/>
</dbReference>
<dbReference type="NCBIfam" id="TIGR00040">
    <property type="entry name" value="yfcE"/>
    <property type="match status" value="1"/>
</dbReference>
<comment type="similarity">
    <text evidence="1 2">Belongs to the metallophosphoesterase superfamily. YfcE family.</text>
</comment>
<evidence type="ECO:0000256" key="2">
    <source>
        <dbReference type="RuleBase" id="RU362039"/>
    </source>
</evidence>
<dbReference type="EMBL" id="JASTZU010000063">
    <property type="protein sequence ID" value="MDL4843084.1"/>
    <property type="molecule type" value="Genomic_DNA"/>
</dbReference>
<dbReference type="SUPFAM" id="SSF56300">
    <property type="entry name" value="Metallo-dependent phosphatases"/>
    <property type="match status" value="1"/>
</dbReference>
<accession>A0ABT7LB44</accession>
<evidence type="ECO:0000259" key="3">
    <source>
        <dbReference type="Pfam" id="PF12850"/>
    </source>
</evidence>
<dbReference type="InterPro" id="IPR024654">
    <property type="entry name" value="Calcineurin-like_PHP_lpxH"/>
</dbReference>
<dbReference type="Pfam" id="PF12850">
    <property type="entry name" value="Metallophos_2"/>
    <property type="match status" value="1"/>
</dbReference>
<keyword evidence="5" id="KW-1185">Reference proteome</keyword>
<evidence type="ECO:0000256" key="1">
    <source>
        <dbReference type="ARBA" id="ARBA00008950"/>
    </source>
</evidence>
<dbReference type="RefSeq" id="WP_285934375.1">
    <property type="nucleotide sequence ID" value="NZ_JASTZU010000063.1"/>
</dbReference>
<protein>
    <recommendedName>
        <fullName evidence="2">Phosphoesterase</fullName>
        <ecNumber evidence="2">3.1.4.-</ecNumber>
    </recommendedName>
</protein>
<reference evidence="4 5" key="1">
    <citation type="submission" date="2023-06" db="EMBL/GenBank/DDBJ databases">
        <title>Aquibacillus rhizosphaerae LR5S19.</title>
        <authorList>
            <person name="Sun J.-Q."/>
        </authorList>
    </citation>
    <scope>NUCLEOTIDE SEQUENCE [LARGE SCALE GENOMIC DNA]</scope>
    <source>
        <strain evidence="4 5">LR5S19</strain>
    </source>
</reference>
<sequence length="167" mass="18838">MKIAVIADTHMPKRAKQLPKKLIEDLINVDLILHAGDWQTEEVWEEVSVLAPVEGVAGNVDNDKLHNQLGKKKIFDFHNVSIGLIHGDGKSKTTEKRALDAFAFDDVDIIVFGHSHIPVLKVVDDILLFNPGSPTDKRRQEQYSYGLIEIEEKVVLKHMFFSNKSSI</sequence>
<dbReference type="PANTHER" id="PTHR11124">
    <property type="entry name" value="VACUOLAR SORTING PROTEIN VPS29"/>
    <property type="match status" value="1"/>
</dbReference>
<evidence type="ECO:0000313" key="4">
    <source>
        <dbReference type="EMBL" id="MDL4843084.1"/>
    </source>
</evidence>
<comment type="cofactor">
    <cofactor evidence="2">
        <name>a divalent metal cation</name>
        <dbReference type="ChEBI" id="CHEBI:60240"/>
    </cofactor>
</comment>
<keyword evidence="2" id="KW-0479">Metal-binding</keyword>